<sequence length="127" mass="13698">MPPDLLVDPVCREATRSALMDYLEFNWQSTTTKALGWEALQIVMRGACMGVTCGVRDMWSAVPAKDVLGVAGMQVSSSAGLWGDITGVVTPNKSLVLVATGRMVKMAHVAINKITNKMTVNLQQDTE</sequence>
<name>A0AAV7RCK7_PLEWA</name>
<keyword evidence="2" id="KW-1185">Reference proteome</keyword>
<evidence type="ECO:0000313" key="1">
    <source>
        <dbReference type="EMBL" id="KAJ1150546.1"/>
    </source>
</evidence>
<proteinExistence type="predicted"/>
<protein>
    <submittedName>
        <fullName evidence="1">Uncharacterized protein</fullName>
    </submittedName>
</protein>
<evidence type="ECO:0000313" key="2">
    <source>
        <dbReference type="Proteomes" id="UP001066276"/>
    </source>
</evidence>
<dbReference type="Proteomes" id="UP001066276">
    <property type="component" value="Chromosome 5"/>
</dbReference>
<reference evidence="1" key="1">
    <citation type="journal article" date="2022" name="bioRxiv">
        <title>Sequencing and chromosome-scale assembly of the giantPleurodeles waltlgenome.</title>
        <authorList>
            <person name="Brown T."/>
            <person name="Elewa A."/>
            <person name="Iarovenko S."/>
            <person name="Subramanian E."/>
            <person name="Araus A.J."/>
            <person name="Petzold A."/>
            <person name="Susuki M."/>
            <person name="Suzuki K.-i.T."/>
            <person name="Hayashi T."/>
            <person name="Toyoda A."/>
            <person name="Oliveira C."/>
            <person name="Osipova E."/>
            <person name="Leigh N.D."/>
            <person name="Simon A."/>
            <person name="Yun M.H."/>
        </authorList>
    </citation>
    <scope>NUCLEOTIDE SEQUENCE</scope>
    <source>
        <strain evidence="1">20211129_DDA</strain>
        <tissue evidence="1">Liver</tissue>
    </source>
</reference>
<dbReference type="EMBL" id="JANPWB010000009">
    <property type="protein sequence ID" value="KAJ1150546.1"/>
    <property type="molecule type" value="Genomic_DNA"/>
</dbReference>
<accession>A0AAV7RCK7</accession>
<comment type="caution">
    <text evidence="1">The sequence shown here is derived from an EMBL/GenBank/DDBJ whole genome shotgun (WGS) entry which is preliminary data.</text>
</comment>
<gene>
    <name evidence="1" type="ORF">NDU88_003337</name>
</gene>
<organism evidence="1 2">
    <name type="scientific">Pleurodeles waltl</name>
    <name type="common">Iberian ribbed newt</name>
    <dbReference type="NCBI Taxonomy" id="8319"/>
    <lineage>
        <taxon>Eukaryota</taxon>
        <taxon>Metazoa</taxon>
        <taxon>Chordata</taxon>
        <taxon>Craniata</taxon>
        <taxon>Vertebrata</taxon>
        <taxon>Euteleostomi</taxon>
        <taxon>Amphibia</taxon>
        <taxon>Batrachia</taxon>
        <taxon>Caudata</taxon>
        <taxon>Salamandroidea</taxon>
        <taxon>Salamandridae</taxon>
        <taxon>Pleurodelinae</taxon>
        <taxon>Pleurodeles</taxon>
    </lineage>
</organism>
<dbReference type="AlphaFoldDB" id="A0AAV7RCK7"/>